<dbReference type="AlphaFoldDB" id="A0AAU7PTW5"/>
<evidence type="ECO:0000256" key="5">
    <source>
        <dbReference type="ARBA" id="ARBA00047720"/>
    </source>
</evidence>
<evidence type="ECO:0000259" key="7">
    <source>
        <dbReference type="Pfam" id="PF01979"/>
    </source>
</evidence>
<dbReference type="SUPFAM" id="SSF51338">
    <property type="entry name" value="Composite domain of metallo-dependent hydrolases"/>
    <property type="match status" value="1"/>
</dbReference>
<dbReference type="Gene3D" id="3.20.20.140">
    <property type="entry name" value="Metal-dependent hydrolases"/>
    <property type="match status" value="1"/>
</dbReference>
<sequence>MKRRYLNLLIDVAAGRKNADLVIKNCKVVNVYTGAVLEKNIALCGGLIAGIGDYEGETEVDANGSYAIPGLIEGHMHIESTFLTPENLGCVLVPHGTTTVIADPHEIVNVCGVNGFEYMIEAAKGTDLDIKNQIPSCVPCTAFEHSGAIIDSDVIEKLTYHEGAFGLGELMNFPGVIFNDEEVIKKIAVAKNADIIIDGHAPGLSGNELNAYVAAGIKTDHECSTVEEMIEKINLGMYIQLRQGSACHNLRPLLKGVTAANSRRCLLCSDDRQPKDIFEKGDLDDHLRICVEEGLDPITAIQMATINPAECYGLTDRGAIAPGLRGDIVLINNLKEFIVEKVFIQGKLVAEKNTYLGKYKSAPIDKVASSVHVKDLTMEKLKLNSKSTNVKIIDIAEGSIVTKMGTAEVALTADGDFIFDENQDIVKIVIVERHQMTGNVAVGLLRGYGIKKGAVAQTIAHDSHNIVAVGVNNDEIMAAIQEIMRINGGATVVEDRKAIESMPLPIGGLMSDKGGEWVAEKLERIQNMLHKDFKVNWGVEPLMTLAFMSLPVIPEVKITDMGLFDVTKFEFTSIEA</sequence>
<feature type="domain" description="Amidohydrolase-related" evidence="7">
    <location>
        <begin position="67"/>
        <end position="349"/>
    </location>
</feature>
<comment type="similarity">
    <text evidence="1 6">Belongs to the metallo-dependent hydrolases superfamily. Adenine deaminase family.</text>
</comment>
<dbReference type="NCBIfam" id="TIGR01178">
    <property type="entry name" value="ade"/>
    <property type="match status" value="1"/>
</dbReference>
<evidence type="ECO:0000256" key="2">
    <source>
        <dbReference type="ARBA" id="ARBA00012782"/>
    </source>
</evidence>
<dbReference type="Pfam" id="PF01979">
    <property type="entry name" value="Amidohydro_1"/>
    <property type="match status" value="1"/>
</dbReference>
<dbReference type="HAMAP" id="MF_01518">
    <property type="entry name" value="Adenine_deamin"/>
    <property type="match status" value="1"/>
</dbReference>
<dbReference type="InterPro" id="IPR006680">
    <property type="entry name" value="Amidohydro-rel"/>
</dbReference>
<evidence type="ECO:0000259" key="8">
    <source>
        <dbReference type="Pfam" id="PF13382"/>
    </source>
</evidence>
<keyword evidence="3 6" id="KW-0378">Hydrolase</keyword>
<dbReference type="InterPro" id="IPR006679">
    <property type="entry name" value="Adenine_deam"/>
</dbReference>
<keyword evidence="4 6" id="KW-0464">Manganese</keyword>
<feature type="domain" description="Adenine deaminase C-terminal" evidence="8">
    <location>
        <begin position="400"/>
        <end position="570"/>
    </location>
</feature>
<organism evidence="9">
    <name type="scientific">Lacrimispora sp. BS-2</name>
    <dbReference type="NCBI Taxonomy" id="3151850"/>
    <lineage>
        <taxon>Bacteria</taxon>
        <taxon>Bacillati</taxon>
        <taxon>Bacillota</taxon>
        <taxon>Clostridia</taxon>
        <taxon>Lachnospirales</taxon>
        <taxon>Lachnospiraceae</taxon>
        <taxon>Lacrimispora</taxon>
    </lineage>
</organism>
<dbReference type="InterPro" id="IPR026912">
    <property type="entry name" value="Adenine_deam_C"/>
</dbReference>
<dbReference type="Pfam" id="PF13382">
    <property type="entry name" value="Adenine_deam_C"/>
    <property type="match status" value="1"/>
</dbReference>
<dbReference type="EC" id="3.5.4.2" evidence="2 6"/>
<dbReference type="InterPro" id="IPR011059">
    <property type="entry name" value="Metal-dep_hydrolase_composite"/>
</dbReference>
<protein>
    <recommendedName>
        <fullName evidence="2 6">Adenine deaminase</fullName>
        <shortName evidence="6">Adenase</shortName>
        <shortName evidence="6">Adenine aminase</shortName>
        <ecNumber evidence="2 6">3.5.4.2</ecNumber>
    </recommendedName>
</protein>
<dbReference type="CDD" id="cd01295">
    <property type="entry name" value="AdeC"/>
    <property type="match status" value="1"/>
</dbReference>
<comment type="catalytic activity">
    <reaction evidence="5 6">
        <text>adenine + H2O + H(+) = hypoxanthine + NH4(+)</text>
        <dbReference type="Rhea" id="RHEA:23688"/>
        <dbReference type="ChEBI" id="CHEBI:15377"/>
        <dbReference type="ChEBI" id="CHEBI:15378"/>
        <dbReference type="ChEBI" id="CHEBI:16708"/>
        <dbReference type="ChEBI" id="CHEBI:17368"/>
        <dbReference type="ChEBI" id="CHEBI:28938"/>
        <dbReference type="EC" id="3.5.4.2"/>
    </reaction>
</comment>
<dbReference type="GO" id="GO:0000034">
    <property type="term" value="F:adenine deaminase activity"/>
    <property type="evidence" value="ECO:0007669"/>
    <property type="project" value="UniProtKB-UniRule"/>
</dbReference>
<dbReference type="EMBL" id="CP157940">
    <property type="protein sequence ID" value="XBS55497.1"/>
    <property type="molecule type" value="Genomic_DNA"/>
</dbReference>
<evidence type="ECO:0000256" key="4">
    <source>
        <dbReference type="ARBA" id="ARBA00023211"/>
    </source>
</evidence>
<dbReference type="InterPro" id="IPR032466">
    <property type="entry name" value="Metal_Hydrolase"/>
</dbReference>
<accession>A0AAU7PTW5</accession>
<dbReference type="SUPFAM" id="SSF51556">
    <property type="entry name" value="Metallo-dependent hydrolases"/>
    <property type="match status" value="1"/>
</dbReference>
<dbReference type="PANTHER" id="PTHR11113:SF2">
    <property type="entry name" value="ADENINE DEAMINASE"/>
    <property type="match status" value="1"/>
</dbReference>
<reference evidence="9" key="1">
    <citation type="submission" date="2024-06" db="EMBL/GenBank/DDBJ databases">
        <title>Lacrimispora cavernae sp. nov., a novel anaerobe isolated from bat guano pile inside a cave.</title>
        <authorList>
            <person name="Miller S.L."/>
            <person name="Lu N."/>
            <person name="King J."/>
            <person name="Sankaranarayanan K."/>
            <person name="Lawson P.A."/>
        </authorList>
    </citation>
    <scope>NUCLEOTIDE SEQUENCE</scope>
    <source>
        <strain evidence="9">BS-2</strain>
    </source>
</reference>
<dbReference type="Gene3D" id="2.30.40.10">
    <property type="entry name" value="Urease, subunit C, domain 1"/>
    <property type="match status" value="1"/>
</dbReference>
<dbReference type="PANTHER" id="PTHR11113">
    <property type="entry name" value="N-ACETYLGLUCOSAMINE-6-PHOSPHATE DEACETYLASE"/>
    <property type="match status" value="1"/>
</dbReference>
<dbReference type="RefSeq" id="WP_349948164.1">
    <property type="nucleotide sequence ID" value="NZ_CP157940.1"/>
</dbReference>
<name>A0AAU7PTW5_9FIRM</name>
<evidence type="ECO:0000256" key="1">
    <source>
        <dbReference type="ARBA" id="ARBA00006773"/>
    </source>
</evidence>
<gene>
    <name evidence="6 9" type="primary">ade</name>
    <name evidence="9" type="ORF">ABFV83_06825</name>
</gene>
<comment type="cofactor">
    <cofactor evidence="6">
        <name>Mn(2+)</name>
        <dbReference type="ChEBI" id="CHEBI:29035"/>
    </cofactor>
</comment>
<proteinExistence type="inferred from homology"/>
<evidence type="ECO:0000256" key="3">
    <source>
        <dbReference type="ARBA" id="ARBA00022801"/>
    </source>
</evidence>
<evidence type="ECO:0000256" key="6">
    <source>
        <dbReference type="HAMAP-Rule" id="MF_01518"/>
    </source>
</evidence>
<evidence type="ECO:0000313" key="9">
    <source>
        <dbReference type="EMBL" id="XBS55497.1"/>
    </source>
</evidence>
<dbReference type="GO" id="GO:0006146">
    <property type="term" value="P:adenine catabolic process"/>
    <property type="evidence" value="ECO:0007669"/>
    <property type="project" value="InterPro"/>
</dbReference>